<name>A0A502GDV3_9GAMM</name>
<dbReference type="AlphaFoldDB" id="A0A502GDV3"/>
<sequence length="142" mass="16441">MKEMESAFAHTYHSSRLRQLGRIALAVSAVHNVIPITVESEKVYLKSLYKDNTIVCLYVTWPITPTTKTKNNNPIVHIEVFRHEDSELFYVEKDMEALEHVYTETTPFPRNINAFTGNELELDFIKYVLESVIIKYCGKKSV</sequence>
<protein>
    <submittedName>
        <fullName evidence="1">Uncharacterized protein</fullName>
    </submittedName>
</protein>
<dbReference type="EMBL" id="RCZD01000008">
    <property type="protein sequence ID" value="TPG59931.1"/>
    <property type="molecule type" value="Genomic_DNA"/>
</dbReference>
<keyword evidence="2" id="KW-1185">Reference proteome</keyword>
<organism evidence="1 2">
    <name type="scientific">Ewingella americana</name>
    <dbReference type="NCBI Taxonomy" id="41202"/>
    <lineage>
        <taxon>Bacteria</taxon>
        <taxon>Pseudomonadati</taxon>
        <taxon>Pseudomonadota</taxon>
        <taxon>Gammaproteobacteria</taxon>
        <taxon>Enterobacterales</taxon>
        <taxon>Yersiniaceae</taxon>
        <taxon>Ewingella</taxon>
    </lineage>
</organism>
<reference evidence="1 2" key="1">
    <citation type="journal article" date="2019" name="Environ. Microbiol.">
        <title>Species interactions and distinct microbial communities in high Arctic permafrost affected cryosols are associated with the CH4 and CO2 gas fluxes.</title>
        <authorList>
            <person name="Altshuler I."/>
            <person name="Hamel J."/>
            <person name="Turney S."/>
            <person name="Magnuson E."/>
            <person name="Levesque R."/>
            <person name="Greer C."/>
            <person name="Whyte L.G."/>
        </authorList>
    </citation>
    <scope>NUCLEOTIDE SEQUENCE [LARGE SCALE GENOMIC DNA]</scope>
    <source>
        <strain evidence="1 2">E4</strain>
    </source>
</reference>
<proteinExistence type="predicted"/>
<evidence type="ECO:0000313" key="1">
    <source>
        <dbReference type="EMBL" id="TPG59931.1"/>
    </source>
</evidence>
<dbReference type="RefSeq" id="WP_140473658.1">
    <property type="nucleotide sequence ID" value="NZ_RCZD01000008.1"/>
</dbReference>
<dbReference type="Proteomes" id="UP000317663">
    <property type="component" value="Unassembled WGS sequence"/>
</dbReference>
<comment type="caution">
    <text evidence="1">The sequence shown here is derived from an EMBL/GenBank/DDBJ whole genome shotgun (WGS) entry which is preliminary data.</text>
</comment>
<accession>A0A502GDV3</accession>
<gene>
    <name evidence="1" type="ORF">EAH77_15300</name>
</gene>
<evidence type="ECO:0000313" key="2">
    <source>
        <dbReference type="Proteomes" id="UP000317663"/>
    </source>
</evidence>